<dbReference type="EMBL" id="JANTYZ010000025">
    <property type="protein sequence ID" value="MCS3866901.1"/>
    <property type="molecule type" value="Genomic_DNA"/>
</dbReference>
<dbReference type="Proteomes" id="UP001155034">
    <property type="component" value="Unassembled WGS sequence"/>
</dbReference>
<gene>
    <name evidence="2" type="ORF">GGP82_003484</name>
    <name evidence="3" type="ORF">GGP99_003284</name>
</gene>
<feature type="compositionally biased region" description="Gly residues" evidence="1">
    <location>
        <begin position="51"/>
        <end position="80"/>
    </location>
</feature>
<reference evidence="2" key="1">
    <citation type="submission" date="2022-08" db="EMBL/GenBank/DDBJ databases">
        <title>Genomic Encyclopedia of Type Strains, Phase V (KMG-V): Genome sequencing to study the core and pangenomes of soil and plant-associated prokaryotes.</title>
        <authorList>
            <person name="Whitman W."/>
        </authorList>
    </citation>
    <scope>NUCLEOTIDE SEQUENCE</scope>
    <source>
        <strain evidence="2">SP2016B</strain>
        <strain evidence="3">SP3002</strain>
    </source>
</reference>
<dbReference type="EMBL" id="JANTZM010000023">
    <property type="protein sequence ID" value="MCS4159293.1"/>
    <property type="molecule type" value="Genomic_DNA"/>
</dbReference>
<dbReference type="RefSeq" id="WP_259060392.1">
    <property type="nucleotide sequence ID" value="NZ_JANTYZ010000025.1"/>
</dbReference>
<evidence type="ECO:0000256" key="1">
    <source>
        <dbReference type="SAM" id="MobiDB-lite"/>
    </source>
</evidence>
<evidence type="ECO:0000313" key="3">
    <source>
        <dbReference type="EMBL" id="MCS4159293.1"/>
    </source>
</evidence>
<evidence type="ECO:0000313" key="4">
    <source>
        <dbReference type="Proteomes" id="UP001155034"/>
    </source>
</evidence>
<dbReference type="AlphaFoldDB" id="A0A9X2U4S0"/>
<organism evidence="2 4">
    <name type="scientific">Salinibacter ruber</name>
    <dbReference type="NCBI Taxonomy" id="146919"/>
    <lineage>
        <taxon>Bacteria</taxon>
        <taxon>Pseudomonadati</taxon>
        <taxon>Rhodothermota</taxon>
        <taxon>Rhodothermia</taxon>
        <taxon>Rhodothermales</taxon>
        <taxon>Salinibacteraceae</taxon>
        <taxon>Salinibacter</taxon>
    </lineage>
</organism>
<dbReference type="Proteomes" id="UP001155110">
    <property type="component" value="Unassembled WGS sequence"/>
</dbReference>
<accession>A0A9X2U4S0</accession>
<comment type="caution">
    <text evidence="2">The sequence shown here is derived from an EMBL/GenBank/DDBJ whole genome shotgun (WGS) entry which is preliminary data.</text>
</comment>
<sequence>MIRYDKVTVHFQGETSPMVVRGVAELAKSRFPGSGDPALQIIKAPSSPEGGPEGGPGGGSEGGFGGGSEGGSKGNSGGDSGQVFAGGLFNLELNLARPSEIDYLVLQEGEERREAEVEDLFEDWDWGSS</sequence>
<name>A0A9X2U4S0_9BACT</name>
<proteinExistence type="predicted"/>
<evidence type="ECO:0000313" key="2">
    <source>
        <dbReference type="EMBL" id="MCS3866901.1"/>
    </source>
</evidence>
<feature type="region of interest" description="Disordered" evidence="1">
    <location>
        <begin position="31"/>
        <end position="81"/>
    </location>
</feature>
<protein>
    <submittedName>
        <fullName evidence="2">Uncharacterized protein</fullName>
    </submittedName>
</protein>